<feature type="compositionally biased region" description="Low complexity" evidence="1">
    <location>
        <begin position="135"/>
        <end position="209"/>
    </location>
</feature>
<dbReference type="RefSeq" id="XP_006696213.1">
    <property type="nucleotide sequence ID" value="XM_006696150.1"/>
</dbReference>
<dbReference type="EMBL" id="GL988045">
    <property type="protein sequence ID" value="EGS19268.1"/>
    <property type="molecule type" value="Genomic_DNA"/>
</dbReference>
<dbReference type="eggNOG" id="ENOG502RJSW">
    <property type="taxonomic scope" value="Eukaryota"/>
</dbReference>
<organism evidence="4">
    <name type="scientific">Chaetomium thermophilum (strain DSM 1495 / CBS 144.50 / IMI 039719)</name>
    <name type="common">Thermochaetoides thermophila</name>
    <dbReference type="NCBI Taxonomy" id="759272"/>
    <lineage>
        <taxon>Eukaryota</taxon>
        <taxon>Fungi</taxon>
        <taxon>Dikarya</taxon>
        <taxon>Ascomycota</taxon>
        <taxon>Pezizomycotina</taxon>
        <taxon>Sordariomycetes</taxon>
        <taxon>Sordariomycetidae</taxon>
        <taxon>Sordariales</taxon>
        <taxon>Chaetomiaceae</taxon>
        <taxon>Thermochaetoides</taxon>
    </lineage>
</organism>
<protein>
    <submittedName>
        <fullName evidence="3">Uncharacterized protein</fullName>
    </submittedName>
</protein>
<proteinExistence type="predicted"/>
<dbReference type="Proteomes" id="UP000008066">
    <property type="component" value="Unassembled WGS sequence"/>
</dbReference>
<evidence type="ECO:0000313" key="3">
    <source>
        <dbReference type="EMBL" id="EGS19268.1"/>
    </source>
</evidence>
<feature type="compositionally biased region" description="Low complexity" evidence="1">
    <location>
        <begin position="220"/>
        <end position="232"/>
    </location>
</feature>
<keyword evidence="2" id="KW-0732">Signal</keyword>
<dbReference type="KEGG" id="cthr:CTHT_0058940"/>
<dbReference type="AlphaFoldDB" id="G0SCZ7"/>
<feature type="compositionally biased region" description="Polar residues" evidence="1">
    <location>
        <begin position="122"/>
        <end position="134"/>
    </location>
</feature>
<gene>
    <name evidence="3" type="ORF">CTHT_0058940</name>
</gene>
<evidence type="ECO:0000256" key="1">
    <source>
        <dbReference type="SAM" id="MobiDB-lite"/>
    </source>
</evidence>
<feature type="chain" id="PRO_5003409056" evidence="2">
    <location>
        <begin position="21"/>
        <end position="333"/>
    </location>
</feature>
<name>G0SCZ7_CHATD</name>
<accession>G0SCZ7</accession>
<evidence type="ECO:0000313" key="4">
    <source>
        <dbReference type="Proteomes" id="UP000008066"/>
    </source>
</evidence>
<dbReference type="GeneID" id="18259932"/>
<feature type="signal peptide" evidence="2">
    <location>
        <begin position="1"/>
        <end position="20"/>
    </location>
</feature>
<dbReference type="OrthoDB" id="4590487at2759"/>
<keyword evidence="4" id="KW-1185">Reference proteome</keyword>
<sequence length="333" mass="32678">MRPHVPYLPLLLTSTSLVQGAVLPRQNEANPSASFNLADGFLNLFGRVRGGNGQTVTVTVTAPASTVTVFPDNANGAIGTATDISVSATAIPGGVPVVIPTGGVGVILIPLPSDAIRTSLVQNPPATTTSETVISATETSTDTLATSTDTAVTSSEGSTLAPLPTDTTATVTDSATSLQPLPTETTTSETDSSTLTSTTESATTPTETPTSPPIVEAPVSETTSLSSTSTLEPLPGGGSSLTTTIAVDSTSTANLAVPTAILNPGGAFGGVVGLIPSQSAGTPVAKAPASATTPAIANGGVAAPVPTIDVSTLTLSSQLNLGNLVQPTASPAA</sequence>
<evidence type="ECO:0000256" key="2">
    <source>
        <dbReference type="SAM" id="SignalP"/>
    </source>
</evidence>
<reference evidence="3 4" key="1">
    <citation type="journal article" date="2011" name="Cell">
        <title>Insight into structure and assembly of the nuclear pore complex by utilizing the genome of a eukaryotic thermophile.</title>
        <authorList>
            <person name="Amlacher S."/>
            <person name="Sarges P."/>
            <person name="Flemming D."/>
            <person name="van Noort V."/>
            <person name="Kunze R."/>
            <person name="Devos D.P."/>
            <person name="Arumugam M."/>
            <person name="Bork P."/>
            <person name="Hurt E."/>
        </authorList>
    </citation>
    <scope>NUCLEOTIDE SEQUENCE [LARGE SCALE GENOMIC DNA]</scope>
    <source>
        <strain evidence="4">DSM 1495 / CBS 144.50 / IMI 039719</strain>
    </source>
</reference>
<feature type="region of interest" description="Disordered" evidence="1">
    <location>
        <begin position="122"/>
        <end position="238"/>
    </location>
</feature>
<dbReference type="STRING" id="759272.G0SCZ7"/>
<dbReference type="HOGENOM" id="CLU_783034_0_0_1"/>